<keyword evidence="3" id="KW-1185">Reference proteome</keyword>
<dbReference type="Proteomes" id="UP000325081">
    <property type="component" value="Unassembled WGS sequence"/>
</dbReference>
<feature type="region of interest" description="Disordered" evidence="1">
    <location>
        <begin position="62"/>
        <end position="81"/>
    </location>
</feature>
<gene>
    <name evidence="2" type="ORF">STAS_02970</name>
</gene>
<protein>
    <submittedName>
        <fullName evidence="2">Zinc ion binding</fullName>
    </submittedName>
</protein>
<feature type="compositionally biased region" description="Basic and acidic residues" evidence="1">
    <location>
        <begin position="120"/>
        <end position="133"/>
    </location>
</feature>
<sequence length="141" mass="15516">MDFSKPKIRPAAARPKPISPCKKHPKHRQSPGVCSLCLNEKLSKVANHGLSRGSKAIYSCPSSSYASSLSSSNASSYSSPIGRYEKSSARFFENAPHGQDSFKKSRSMAFVWRRSKDGEIHKGCKQTESKRGVLDGANIRR</sequence>
<evidence type="ECO:0000313" key="3">
    <source>
        <dbReference type="Proteomes" id="UP000325081"/>
    </source>
</evidence>
<dbReference type="PANTHER" id="PTHR34046:SF7">
    <property type="entry name" value="DUF740 FAMILY PROTEIN"/>
    <property type="match status" value="1"/>
</dbReference>
<dbReference type="AlphaFoldDB" id="A0A5A7P3I6"/>
<dbReference type="PANTHER" id="PTHR34046">
    <property type="entry name" value="OS06G0218800 PROTEIN"/>
    <property type="match status" value="1"/>
</dbReference>
<feature type="compositionally biased region" description="Low complexity" evidence="1">
    <location>
        <begin position="9"/>
        <end position="20"/>
    </location>
</feature>
<proteinExistence type="predicted"/>
<accession>A0A5A7P3I6</accession>
<feature type="region of interest" description="Disordered" evidence="1">
    <location>
        <begin position="1"/>
        <end position="32"/>
    </location>
</feature>
<evidence type="ECO:0000313" key="2">
    <source>
        <dbReference type="EMBL" id="GER27270.1"/>
    </source>
</evidence>
<comment type="caution">
    <text evidence="2">The sequence shown here is derived from an EMBL/GenBank/DDBJ whole genome shotgun (WGS) entry which is preliminary data.</text>
</comment>
<dbReference type="EMBL" id="BKCP01001669">
    <property type="protein sequence ID" value="GER27270.1"/>
    <property type="molecule type" value="Genomic_DNA"/>
</dbReference>
<reference evidence="3" key="1">
    <citation type="journal article" date="2019" name="Curr. Biol.">
        <title>Genome Sequence of Striga asiatica Provides Insight into the Evolution of Plant Parasitism.</title>
        <authorList>
            <person name="Yoshida S."/>
            <person name="Kim S."/>
            <person name="Wafula E.K."/>
            <person name="Tanskanen J."/>
            <person name="Kim Y.M."/>
            <person name="Honaas L."/>
            <person name="Yang Z."/>
            <person name="Spallek T."/>
            <person name="Conn C.E."/>
            <person name="Ichihashi Y."/>
            <person name="Cheong K."/>
            <person name="Cui S."/>
            <person name="Der J.P."/>
            <person name="Gundlach H."/>
            <person name="Jiao Y."/>
            <person name="Hori C."/>
            <person name="Ishida J.K."/>
            <person name="Kasahara H."/>
            <person name="Kiba T."/>
            <person name="Kim M.S."/>
            <person name="Koo N."/>
            <person name="Laohavisit A."/>
            <person name="Lee Y.H."/>
            <person name="Lumba S."/>
            <person name="McCourt P."/>
            <person name="Mortimer J.C."/>
            <person name="Mutuku J.M."/>
            <person name="Nomura T."/>
            <person name="Sasaki-Sekimoto Y."/>
            <person name="Seto Y."/>
            <person name="Wang Y."/>
            <person name="Wakatake T."/>
            <person name="Sakakibara H."/>
            <person name="Demura T."/>
            <person name="Yamaguchi S."/>
            <person name="Yoneyama K."/>
            <person name="Manabe R.I."/>
            <person name="Nelson D.C."/>
            <person name="Schulman A.H."/>
            <person name="Timko M.P."/>
            <person name="dePamphilis C.W."/>
            <person name="Choi D."/>
            <person name="Shirasu K."/>
        </authorList>
    </citation>
    <scope>NUCLEOTIDE SEQUENCE [LARGE SCALE GENOMIC DNA]</scope>
    <source>
        <strain evidence="3">cv. UVA1</strain>
    </source>
</reference>
<feature type="region of interest" description="Disordered" evidence="1">
    <location>
        <begin position="120"/>
        <end position="141"/>
    </location>
</feature>
<name>A0A5A7P3I6_STRAF</name>
<evidence type="ECO:0000256" key="1">
    <source>
        <dbReference type="SAM" id="MobiDB-lite"/>
    </source>
</evidence>
<feature type="compositionally biased region" description="Low complexity" evidence="1">
    <location>
        <begin position="62"/>
        <end position="79"/>
    </location>
</feature>
<dbReference type="OrthoDB" id="688136at2759"/>
<organism evidence="2 3">
    <name type="scientific">Striga asiatica</name>
    <name type="common">Asiatic witchweed</name>
    <name type="synonym">Buchnera asiatica</name>
    <dbReference type="NCBI Taxonomy" id="4170"/>
    <lineage>
        <taxon>Eukaryota</taxon>
        <taxon>Viridiplantae</taxon>
        <taxon>Streptophyta</taxon>
        <taxon>Embryophyta</taxon>
        <taxon>Tracheophyta</taxon>
        <taxon>Spermatophyta</taxon>
        <taxon>Magnoliopsida</taxon>
        <taxon>eudicotyledons</taxon>
        <taxon>Gunneridae</taxon>
        <taxon>Pentapetalae</taxon>
        <taxon>asterids</taxon>
        <taxon>lamiids</taxon>
        <taxon>Lamiales</taxon>
        <taxon>Orobanchaceae</taxon>
        <taxon>Buchnereae</taxon>
        <taxon>Striga</taxon>
    </lineage>
</organism>